<accession>A0AAD7K3I0</accession>
<gene>
    <name evidence="3" type="ORF">DFH07DRAFT_876712</name>
</gene>
<keyword evidence="2" id="KW-0812">Transmembrane</keyword>
<feature type="transmembrane region" description="Helical" evidence="2">
    <location>
        <begin position="12"/>
        <end position="38"/>
    </location>
</feature>
<evidence type="ECO:0008006" key="5">
    <source>
        <dbReference type="Google" id="ProtNLM"/>
    </source>
</evidence>
<feature type="transmembrane region" description="Helical" evidence="2">
    <location>
        <begin position="85"/>
        <end position="105"/>
    </location>
</feature>
<keyword evidence="4" id="KW-1185">Reference proteome</keyword>
<protein>
    <recommendedName>
        <fullName evidence="5">Transmembrane protein</fullName>
    </recommendedName>
</protein>
<dbReference type="AlphaFoldDB" id="A0AAD7K3I0"/>
<dbReference type="EMBL" id="JARJLG010000010">
    <property type="protein sequence ID" value="KAJ7777500.1"/>
    <property type="molecule type" value="Genomic_DNA"/>
</dbReference>
<feature type="compositionally biased region" description="Polar residues" evidence="1">
    <location>
        <begin position="182"/>
        <end position="193"/>
    </location>
</feature>
<sequence>MKRREYCCCAIPIINAGIYFALTEQFVLGILVGILSVSTPSIVGAVTPSFARYVFGIVCFVASGVQVLGFIGVAQEKTILFRRYISLHLLAIVAAFSVALAWIILSASRHSTAKANCLSSFFANATSQEESEGETLCSIFPYVEVGVMGGLWVIFAALHVYLYVVLSSYSSTQQRDHIKYDSVQSPASPNENIALNARSGRYDPPYTTFPNENTALDNRTGPYDPPYQQRDMSGGHFRAESATSMSDVMSEPIQQASDAGSVSRETSHLPPALRRPSLSADDGPPTLSVKFESPALVDGQSDDLADHTLVPGHEDWDLLP</sequence>
<reference evidence="3" key="1">
    <citation type="submission" date="2023-03" db="EMBL/GenBank/DDBJ databases">
        <title>Massive genome expansion in bonnet fungi (Mycena s.s.) driven by repeated elements and novel gene families across ecological guilds.</title>
        <authorList>
            <consortium name="Lawrence Berkeley National Laboratory"/>
            <person name="Harder C.B."/>
            <person name="Miyauchi S."/>
            <person name="Viragh M."/>
            <person name="Kuo A."/>
            <person name="Thoen E."/>
            <person name="Andreopoulos B."/>
            <person name="Lu D."/>
            <person name="Skrede I."/>
            <person name="Drula E."/>
            <person name="Henrissat B."/>
            <person name="Morin E."/>
            <person name="Kohler A."/>
            <person name="Barry K."/>
            <person name="LaButti K."/>
            <person name="Morin E."/>
            <person name="Salamov A."/>
            <person name="Lipzen A."/>
            <person name="Mereny Z."/>
            <person name="Hegedus B."/>
            <person name="Baldrian P."/>
            <person name="Stursova M."/>
            <person name="Weitz H."/>
            <person name="Taylor A."/>
            <person name="Grigoriev I.V."/>
            <person name="Nagy L.G."/>
            <person name="Martin F."/>
            <person name="Kauserud H."/>
        </authorList>
    </citation>
    <scope>NUCLEOTIDE SEQUENCE</scope>
    <source>
        <strain evidence="3">CBHHK188m</strain>
    </source>
</reference>
<evidence type="ECO:0000256" key="2">
    <source>
        <dbReference type="SAM" id="Phobius"/>
    </source>
</evidence>
<dbReference type="Proteomes" id="UP001215280">
    <property type="component" value="Unassembled WGS sequence"/>
</dbReference>
<keyword evidence="2" id="KW-1133">Transmembrane helix</keyword>
<feature type="transmembrane region" description="Helical" evidence="2">
    <location>
        <begin position="50"/>
        <end position="73"/>
    </location>
</feature>
<feature type="region of interest" description="Disordered" evidence="1">
    <location>
        <begin position="180"/>
        <end position="320"/>
    </location>
</feature>
<evidence type="ECO:0000313" key="4">
    <source>
        <dbReference type="Proteomes" id="UP001215280"/>
    </source>
</evidence>
<name>A0AAD7K3I0_9AGAR</name>
<evidence type="ECO:0000313" key="3">
    <source>
        <dbReference type="EMBL" id="KAJ7777500.1"/>
    </source>
</evidence>
<feature type="compositionally biased region" description="Polar residues" evidence="1">
    <location>
        <begin position="208"/>
        <end position="217"/>
    </location>
</feature>
<proteinExistence type="predicted"/>
<feature type="compositionally biased region" description="Polar residues" evidence="1">
    <location>
        <begin position="241"/>
        <end position="264"/>
    </location>
</feature>
<comment type="caution">
    <text evidence="3">The sequence shown here is derived from an EMBL/GenBank/DDBJ whole genome shotgun (WGS) entry which is preliminary data.</text>
</comment>
<evidence type="ECO:0000256" key="1">
    <source>
        <dbReference type="SAM" id="MobiDB-lite"/>
    </source>
</evidence>
<organism evidence="3 4">
    <name type="scientific">Mycena maculata</name>
    <dbReference type="NCBI Taxonomy" id="230809"/>
    <lineage>
        <taxon>Eukaryota</taxon>
        <taxon>Fungi</taxon>
        <taxon>Dikarya</taxon>
        <taxon>Basidiomycota</taxon>
        <taxon>Agaricomycotina</taxon>
        <taxon>Agaricomycetes</taxon>
        <taxon>Agaricomycetidae</taxon>
        <taxon>Agaricales</taxon>
        <taxon>Marasmiineae</taxon>
        <taxon>Mycenaceae</taxon>
        <taxon>Mycena</taxon>
    </lineage>
</organism>
<keyword evidence="2" id="KW-0472">Membrane</keyword>
<feature type="transmembrane region" description="Helical" evidence="2">
    <location>
        <begin position="150"/>
        <end position="169"/>
    </location>
</feature>